<accession>A0A4C1XWA2</accession>
<comment type="caution">
    <text evidence="1">The sequence shown here is derived from an EMBL/GenBank/DDBJ whole genome shotgun (WGS) entry which is preliminary data.</text>
</comment>
<gene>
    <name evidence="1" type="ORF">EVAR_43666_1</name>
</gene>
<sequence>MRSGRCRRVEQPLTRSMLLKYYNFVLISYHKDTPIQRGRDSLRHAYRTLLRSRSLVYLTSSSTEDDVSYYTVALEYTYECIPNS</sequence>
<name>A0A4C1XWA2_EUMVA</name>
<dbReference type="EMBL" id="BGZK01000982">
    <property type="protein sequence ID" value="GBP67383.1"/>
    <property type="molecule type" value="Genomic_DNA"/>
</dbReference>
<dbReference type="Proteomes" id="UP000299102">
    <property type="component" value="Unassembled WGS sequence"/>
</dbReference>
<evidence type="ECO:0000313" key="1">
    <source>
        <dbReference type="EMBL" id="GBP67383.1"/>
    </source>
</evidence>
<reference evidence="1 2" key="1">
    <citation type="journal article" date="2019" name="Commun. Biol.">
        <title>The bagworm genome reveals a unique fibroin gene that provides high tensile strength.</title>
        <authorList>
            <person name="Kono N."/>
            <person name="Nakamura H."/>
            <person name="Ohtoshi R."/>
            <person name="Tomita M."/>
            <person name="Numata K."/>
            <person name="Arakawa K."/>
        </authorList>
    </citation>
    <scope>NUCLEOTIDE SEQUENCE [LARGE SCALE GENOMIC DNA]</scope>
</reference>
<protein>
    <submittedName>
        <fullName evidence="1">Uncharacterized protein</fullName>
    </submittedName>
</protein>
<organism evidence="1 2">
    <name type="scientific">Eumeta variegata</name>
    <name type="common">Bagworm moth</name>
    <name type="synonym">Eumeta japonica</name>
    <dbReference type="NCBI Taxonomy" id="151549"/>
    <lineage>
        <taxon>Eukaryota</taxon>
        <taxon>Metazoa</taxon>
        <taxon>Ecdysozoa</taxon>
        <taxon>Arthropoda</taxon>
        <taxon>Hexapoda</taxon>
        <taxon>Insecta</taxon>
        <taxon>Pterygota</taxon>
        <taxon>Neoptera</taxon>
        <taxon>Endopterygota</taxon>
        <taxon>Lepidoptera</taxon>
        <taxon>Glossata</taxon>
        <taxon>Ditrysia</taxon>
        <taxon>Tineoidea</taxon>
        <taxon>Psychidae</taxon>
        <taxon>Oiketicinae</taxon>
        <taxon>Eumeta</taxon>
    </lineage>
</organism>
<dbReference type="AlphaFoldDB" id="A0A4C1XWA2"/>
<evidence type="ECO:0000313" key="2">
    <source>
        <dbReference type="Proteomes" id="UP000299102"/>
    </source>
</evidence>
<keyword evidence="2" id="KW-1185">Reference proteome</keyword>
<proteinExistence type="predicted"/>